<comment type="caution">
    <text evidence="1">The sequence shown here is derived from an EMBL/GenBank/DDBJ whole genome shotgun (WGS) entry which is preliminary data.</text>
</comment>
<gene>
    <name evidence="1" type="ORF">ISN44_As01g012060</name>
</gene>
<dbReference type="PANTHER" id="PTHR31579">
    <property type="entry name" value="OS03G0796600 PROTEIN"/>
    <property type="match status" value="1"/>
</dbReference>
<dbReference type="EMBL" id="JAEFBJ010000001">
    <property type="protein sequence ID" value="KAG7653989.1"/>
    <property type="molecule type" value="Genomic_DNA"/>
</dbReference>
<name>A0A8T2H1M7_ARASU</name>
<dbReference type="PANTHER" id="PTHR31579:SF42">
    <property type="entry name" value="DUF506 FAMILY PROTEIN (DUF506)"/>
    <property type="match status" value="1"/>
</dbReference>
<reference evidence="1 2" key="1">
    <citation type="submission" date="2020-12" db="EMBL/GenBank/DDBJ databases">
        <title>Concerted genomic and epigenomic changes stabilize Arabidopsis allopolyploids.</title>
        <authorList>
            <person name="Chen Z."/>
        </authorList>
    </citation>
    <scope>NUCLEOTIDE SEQUENCE [LARGE SCALE GENOMIC DNA]</scope>
    <source>
        <strain evidence="1">As9502</strain>
        <tissue evidence="1">Leaf</tissue>
    </source>
</reference>
<proteinExistence type="predicted"/>
<protein>
    <submittedName>
        <fullName evidence="1">PDDEXK-like</fullName>
    </submittedName>
</protein>
<dbReference type="AlphaFoldDB" id="A0A8T2H1M7"/>
<dbReference type="NCBIfam" id="TIGR01615">
    <property type="entry name" value="A_thal_3542"/>
    <property type="match status" value="1"/>
</dbReference>
<keyword evidence="2" id="KW-1185">Reference proteome</keyword>
<dbReference type="Proteomes" id="UP000694251">
    <property type="component" value="Chromosome 1"/>
</dbReference>
<evidence type="ECO:0000313" key="2">
    <source>
        <dbReference type="Proteomes" id="UP000694251"/>
    </source>
</evidence>
<dbReference type="OrthoDB" id="548115at2759"/>
<organism evidence="1 2">
    <name type="scientific">Arabidopsis suecica</name>
    <name type="common">Swedish thale-cress</name>
    <name type="synonym">Cardaminopsis suecica</name>
    <dbReference type="NCBI Taxonomy" id="45249"/>
    <lineage>
        <taxon>Eukaryota</taxon>
        <taxon>Viridiplantae</taxon>
        <taxon>Streptophyta</taxon>
        <taxon>Embryophyta</taxon>
        <taxon>Tracheophyta</taxon>
        <taxon>Spermatophyta</taxon>
        <taxon>Magnoliopsida</taxon>
        <taxon>eudicotyledons</taxon>
        <taxon>Gunneridae</taxon>
        <taxon>Pentapetalae</taxon>
        <taxon>rosids</taxon>
        <taxon>malvids</taxon>
        <taxon>Brassicales</taxon>
        <taxon>Brassicaceae</taxon>
        <taxon>Camelineae</taxon>
        <taxon>Arabidopsis</taxon>
    </lineage>
</organism>
<sequence length="303" mass="34663">MRNQEKGHKMVEIGGRFIRTAAAFDVAAARARPPCASSSGSDHSPDDTEDLWDLVESFIDREVETLPEEAFEEEEDKSDEDYEDVKERLREILENHGGEERRRIMDEAVNASRFVVGEKRHFMAYLRNKGFDAGLCKSRWEKFGKNTAGKYEYVDVKVGDKNRFIVETNLAGEFEIARPTTRYLSLLAQLPRVFVGTPEELKQLVRIMCFEIRRSMKRAEIFVPPWRRNGYMQAKWFGHYKRTSNEVVSRVKSCGCGPRVGFEESVKTTALIGFREGEMKRSGLKVGRLTVAFTGSEVGLQIV</sequence>
<dbReference type="Pfam" id="PF04720">
    <property type="entry name" value="PDDEXK_6"/>
    <property type="match status" value="1"/>
</dbReference>
<accession>A0A8T2H1M7</accession>
<evidence type="ECO:0000313" key="1">
    <source>
        <dbReference type="EMBL" id="KAG7653989.1"/>
    </source>
</evidence>
<dbReference type="InterPro" id="IPR006502">
    <property type="entry name" value="PDDEXK-like"/>
</dbReference>